<dbReference type="PANTHER" id="PTHR32305">
    <property type="match status" value="1"/>
</dbReference>
<dbReference type="Gene3D" id="2.180.10.10">
    <property type="entry name" value="RHS repeat-associated core"/>
    <property type="match status" value="2"/>
</dbReference>
<sequence>MLVAALAGAVVTAPASAAPVRPPGDPAPLSTATPVAGKKPPFEPMGEDPLANRVIKGAAKVTWPAKAEGEVTVTEQPQRAGETPVWISGAAAKAAGKAAPGKVKVEVLDREATAAAGVSGVLTKLSSADGAKAAAGPTTVEVDYSEFRYAYGGDWASRLRLVSLPACALSTPDRAECRTRTVLPTGNDLAAGKASSSVPVAAEGSVVALDTGAGGVAGDYAASTLSESSNWQVGLQSGTFAWSHPFKMPPTPGELKPNLVLSYNSGTVDGRTAAANNQATAAGEGFELSPGAVVWKFRTCADDGAKDSYDQCWAGDHASISFNGTATDLVKDAAGWHAKNDEGSKVEYLSGKNNGDRDGNHWRVTTVDGTQYYFGSEPAAASTWNAPVYGNNDGEPCYVPNDFAASSCDQAWKWMLDRVVDRNKNEVKYFYTKETNAYNKNGKTKAEYTRGGALLRAEFGTREGVAGGATGIVDVESADRCTRNVDCTKKDVPWDQFCDSATCSKVSPTFWSTKRLKKLTTKTLVDGQYAGVDTWDFEHSYVDPGDGTDATLKLDKLTHTGLVGGTTPEPPVVFGYTMEANRVNTSLAYPKLNKPRINVVHNETGGSVNVNWYESDCDATVNAWANDKRCFPQYWQPDQAPGRIDWFNKYVVKEVLKRDRVGGSLAELTKYAYGPGAWRYDDDPLTLERNRTWSQWRGFDKVVVQHGNTAAEPGVKVSEQEHRYFRGMQGGRDNDKGGIRTAKVKDSKGVERDDLDGLEGFELESVVHNGVNGPEVSATLNLPKVWTTGTQDKAVAHRVRTEKTLTRTTVEDGAPRNTELTNTYDDNTGLLTQVNDLGDLADTQDDRCTTTAYARNTDGSATNLPSSQTLTGVACGAAAKYPDDALGVTETYYDGQGLGVATAGNATKVRKVKSFDFAGKATDWLTESETAYDGYGRITSETDALKRTTGTAFTPAAGVPTTMVVTNPAGGTTTTTFEQALNQPKTVVDLNGKRTDLAYDPLGRLAEVWRPGRSKVDGEAGNQRFSYFLRNDGTSAVVTDTLTSRLNYVSGFVLYDGFLRPRQTQEYPWVNGSTSTTKVVTDTKYDTRGLAVVNNGKYLATGQPGRDLFVSSAGDADVPTQTITEFDAVERPTATVVRSQGQEKWRSTTTYKGDRTVAVPPAGGTTTTSFTDARGLVTKQAQHTTALATSASEDTSYTYTKSGEPKTMTDAAGNKWEYKYDKLGRQTEVKDPDKGTTTLEYDDGGQLAVRTDARNKKVVYGYDLLGRRTETKMGTEKDAPVLAKWDYDTFKDGRTAKGHLVSSSRFVGAKEYKVEVTGYDAAYHPTGTKVTIPDTGDGLQGTYQSSAVYNVAGGLDQETAPALDGGLGAETLQYRYDNWGKPSTLKGVGTATYAGFTRYTEFGEPELLRLGDVNNETWERHDYDRATRRVSRVTMEHRKEWNVQSDVNFGYDPAGNVTKVDTKTLGETQDVQCFSYDHVKRMTNAWTSTAQCAGAAGSSLGGLAPYWNKYEYDAAGNRKKETKYGSNGQVKSERVSEYPAPGQPRPHAATKVTTTGEGAGVGGYDYTETGATRVRPKPDGVPQTMDWDLEDRLVSATDAGGTTSYVYDADGTRLITKDDKGATLYLASGEVRVDKATGAKTGTRFYRHNGQTIGMRTAAGGLTWLFQDRNGTDTAAVKASDLAVSYNRVDPFGQYRQPKPATWPATRGFVGGQPDAKSGLTRLGERDYDPATGKFVSADPVLDPSQPQQFNAYAYAGDSPVTMSDPSGLIMCPDNDCRNGLPDGRYAPDHRKSDQEVAKEIYFGQPPPGSQRKTIKTSAKAPGKGIIVARAFIAKEDALFGYLFGDNRDFSEDPTARFRMAVAWDTDTGEVSYTVTASTIQGKTAGEYYCHMCGGKVSLPERPSVVVPAKELGCATCLNQISIYEAEQRDDGAELFLAFQGVNSVSSPFFPTQQTLAIRLQGDNADIALVGHAYPDVEVLQYRQGEAPRNLLRSPVGPAGDISVTPGVPFNRRIETSHNGQRTSRSFY</sequence>
<proteinExistence type="predicted"/>
<dbReference type="Pfam" id="PF25023">
    <property type="entry name" value="TEN_YD-shell"/>
    <property type="match status" value="1"/>
</dbReference>
<name>A0A1H3ISK0_9PSEU</name>
<evidence type="ECO:0000256" key="2">
    <source>
        <dbReference type="SAM" id="MobiDB-lite"/>
    </source>
</evidence>
<dbReference type="InterPro" id="IPR022385">
    <property type="entry name" value="Rhs_assc_core"/>
</dbReference>
<keyword evidence="6" id="KW-1185">Reference proteome</keyword>
<dbReference type="Proteomes" id="UP000199515">
    <property type="component" value="Unassembled WGS sequence"/>
</dbReference>
<evidence type="ECO:0000259" key="4">
    <source>
        <dbReference type="Pfam" id="PF25023"/>
    </source>
</evidence>
<evidence type="ECO:0000313" key="6">
    <source>
        <dbReference type="Proteomes" id="UP000199515"/>
    </source>
</evidence>
<evidence type="ECO:0000256" key="1">
    <source>
        <dbReference type="ARBA" id="ARBA00022737"/>
    </source>
</evidence>
<feature type="region of interest" description="Disordered" evidence="2">
    <location>
        <begin position="13"/>
        <end position="48"/>
    </location>
</feature>
<dbReference type="InterPro" id="IPR006530">
    <property type="entry name" value="YD"/>
</dbReference>
<dbReference type="InterPro" id="IPR031325">
    <property type="entry name" value="RHS_repeat"/>
</dbReference>
<gene>
    <name evidence="5" type="ORF">SAMN05421504_10578</name>
</gene>
<dbReference type="NCBIfam" id="TIGR03696">
    <property type="entry name" value="Rhs_assc_core"/>
    <property type="match status" value="1"/>
</dbReference>
<dbReference type="InterPro" id="IPR056823">
    <property type="entry name" value="TEN-like_YD-shell"/>
</dbReference>
<dbReference type="STRING" id="589385.SAMN05421504_10578"/>
<feature type="chain" id="PRO_5011770921" evidence="3">
    <location>
        <begin position="18"/>
        <end position="2028"/>
    </location>
</feature>
<evidence type="ECO:0000256" key="3">
    <source>
        <dbReference type="SAM" id="SignalP"/>
    </source>
</evidence>
<feature type="region of interest" description="Disordered" evidence="2">
    <location>
        <begin position="1520"/>
        <end position="1582"/>
    </location>
</feature>
<reference evidence="5 6" key="1">
    <citation type="submission" date="2016-10" db="EMBL/GenBank/DDBJ databases">
        <authorList>
            <person name="de Groot N.N."/>
        </authorList>
    </citation>
    <scope>NUCLEOTIDE SEQUENCE [LARGE SCALE GENOMIC DNA]</scope>
    <source>
        <strain evidence="5 6">CPCC 202699</strain>
    </source>
</reference>
<feature type="domain" description="Teneurin-like YD-shell" evidence="4">
    <location>
        <begin position="1445"/>
        <end position="1761"/>
    </location>
</feature>
<accession>A0A1H3ISK0</accession>
<evidence type="ECO:0000313" key="5">
    <source>
        <dbReference type="EMBL" id="SDY29844.1"/>
    </source>
</evidence>
<organism evidence="5 6">
    <name type="scientific">Amycolatopsis xylanica</name>
    <dbReference type="NCBI Taxonomy" id="589385"/>
    <lineage>
        <taxon>Bacteria</taxon>
        <taxon>Bacillati</taxon>
        <taxon>Actinomycetota</taxon>
        <taxon>Actinomycetes</taxon>
        <taxon>Pseudonocardiales</taxon>
        <taxon>Pseudonocardiaceae</taxon>
        <taxon>Amycolatopsis</taxon>
    </lineage>
</organism>
<dbReference type="EMBL" id="FNON01000005">
    <property type="protein sequence ID" value="SDY29844.1"/>
    <property type="molecule type" value="Genomic_DNA"/>
</dbReference>
<protein>
    <submittedName>
        <fullName evidence="5">RHS repeat-associated core domain-containing protein</fullName>
    </submittedName>
</protein>
<keyword evidence="3" id="KW-0732">Signal</keyword>
<dbReference type="Pfam" id="PF05593">
    <property type="entry name" value="RHS_repeat"/>
    <property type="match status" value="1"/>
</dbReference>
<dbReference type="PANTHER" id="PTHR32305:SF17">
    <property type="entry name" value="TRNA NUCLEASE WAPA"/>
    <property type="match status" value="1"/>
</dbReference>
<feature type="signal peptide" evidence="3">
    <location>
        <begin position="1"/>
        <end position="17"/>
    </location>
</feature>
<keyword evidence="1" id="KW-0677">Repeat</keyword>
<dbReference type="InterPro" id="IPR050708">
    <property type="entry name" value="T6SS_VgrG/RHS"/>
</dbReference>
<dbReference type="NCBIfam" id="TIGR01643">
    <property type="entry name" value="YD_repeat_2x"/>
    <property type="match status" value="2"/>
</dbReference>